<dbReference type="FunFam" id="3.40.50.2000:FF:000011">
    <property type="entry name" value="Glycogen synthase"/>
    <property type="match status" value="1"/>
</dbReference>
<comment type="function">
    <text evidence="2 11">Synthesizes alpha-1,4-glucan chains using ADP-glucose.</text>
</comment>
<keyword evidence="14" id="KW-0614">Plasmid</keyword>
<evidence type="ECO:0000256" key="3">
    <source>
        <dbReference type="ARBA" id="ARBA00004964"/>
    </source>
</evidence>
<dbReference type="GO" id="GO:0004373">
    <property type="term" value="F:alpha-1,4-glucan glucosyltransferase (UDP-glucose donor) activity"/>
    <property type="evidence" value="ECO:0007669"/>
    <property type="project" value="InterPro"/>
</dbReference>
<dbReference type="AlphaFoldDB" id="A0A1Z3MMB2"/>
<dbReference type="InterPro" id="IPR001296">
    <property type="entry name" value="Glyco_trans_1"/>
</dbReference>
<gene>
    <name evidence="11" type="primary">glgA</name>
</gene>
<evidence type="ECO:0000256" key="10">
    <source>
        <dbReference type="ARBA" id="ARBA00031722"/>
    </source>
</evidence>
<comment type="similarity">
    <text evidence="4 11">Belongs to the glycosyltransferase 1 family. Bacterial/plant glycogen synthase subfamily.</text>
</comment>
<dbReference type="GO" id="GO:0005978">
    <property type="term" value="P:glycogen biosynthetic process"/>
    <property type="evidence" value="ECO:0007669"/>
    <property type="project" value="UniProtKB-UniRule"/>
</dbReference>
<dbReference type="Gene3D" id="3.40.50.2000">
    <property type="entry name" value="Glycogen Phosphorylase B"/>
    <property type="match status" value="2"/>
</dbReference>
<keyword evidence="7 11" id="KW-0328">Glycosyltransferase</keyword>
<dbReference type="SUPFAM" id="SSF53756">
    <property type="entry name" value="UDP-Glycosyltransferase/glycogen phosphorylase"/>
    <property type="match status" value="1"/>
</dbReference>
<proteinExistence type="inferred from homology"/>
<dbReference type="HAMAP" id="MF_00484">
    <property type="entry name" value="Glycogen_synth"/>
    <property type="match status" value="1"/>
</dbReference>
<comment type="catalytic activity">
    <reaction evidence="1 11">
        <text>[(1-&gt;4)-alpha-D-glucosyl](n) + ADP-alpha-D-glucose = [(1-&gt;4)-alpha-D-glucosyl](n+1) + ADP + H(+)</text>
        <dbReference type="Rhea" id="RHEA:18189"/>
        <dbReference type="Rhea" id="RHEA-COMP:9584"/>
        <dbReference type="Rhea" id="RHEA-COMP:9587"/>
        <dbReference type="ChEBI" id="CHEBI:15378"/>
        <dbReference type="ChEBI" id="CHEBI:15444"/>
        <dbReference type="ChEBI" id="CHEBI:57498"/>
        <dbReference type="ChEBI" id="CHEBI:456216"/>
        <dbReference type="EC" id="2.4.1.21"/>
    </reaction>
</comment>
<evidence type="ECO:0000256" key="8">
    <source>
        <dbReference type="ARBA" id="ARBA00022679"/>
    </source>
</evidence>
<dbReference type="RefSeq" id="WP_049100408.1">
    <property type="nucleotide sequence ID" value="NZ_CP118214.1"/>
</dbReference>
<evidence type="ECO:0000256" key="11">
    <source>
        <dbReference type="HAMAP-Rule" id="MF_00484"/>
    </source>
</evidence>
<keyword evidence="8 11" id="KW-0808">Transferase</keyword>
<dbReference type="Pfam" id="PF08323">
    <property type="entry name" value="Glyco_transf_5"/>
    <property type="match status" value="1"/>
</dbReference>
<comment type="pathway">
    <text evidence="3 11">Glycan biosynthesis; glycogen biosynthesis.</text>
</comment>
<dbReference type="EC" id="2.4.1.21" evidence="5 11"/>
<keyword evidence="9 11" id="KW-0320">Glycogen biosynthesis</keyword>
<feature type="domain" description="Starch synthase catalytic" evidence="13">
    <location>
        <begin position="2"/>
        <end position="234"/>
    </location>
</feature>
<reference evidence="14" key="1">
    <citation type="submission" date="2017-04" db="EMBL/GenBank/DDBJ databases">
        <title>First report of Klebsiella oxytoca strain simultaneously producing NDM-1, IMP-4 and KPC-2 carbapenemases.</title>
        <authorList>
            <person name="Wang J."/>
            <person name="Li J."/>
            <person name="Yuan M."/>
            <person name="Chen H."/>
            <person name="Jia Y."/>
            <person name="Zhu X."/>
            <person name="Bai L."/>
            <person name="Bai X."/>
            <person name="Fanning S."/>
        </authorList>
    </citation>
    <scope>NUCLEOTIDE SEQUENCE</scope>
    <source>
        <strain evidence="14">PKOX3</strain>
        <plasmid evidence="14">p2-OXA</plasmid>
    </source>
</reference>
<evidence type="ECO:0000259" key="13">
    <source>
        <dbReference type="Pfam" id="PF08323"/>
    </source>
</evidence>
<feature type="domain" description="Glycosyl transferase family 1" evidence="12">
    <location>
        <begin position="289"/>
        <end position="438"/>
    </location>
</feature>
<name>A0A1Z3MMB2_KLEOX</name>
<evidence type="ECO:0000256" key="7">
    <source>
        <dbReference type="ARBA" id="ARBA00022676"/>
    </source>
</evidence>
<accession>A0A1Z3MMB2</accession>
<evidence type="ECO:0000259" key="12">
    <source>
        <dbReference type="Pfam" id="PF00534"/>
    </source>
</evidence>
<dbReference type="EMBL" id="KY913898">
    <property type="protein sequence ID" value="ASD48942.1"/>
    <property type="molecule type" value="Genomic_DNA"/>
</dbReference>
<dbReference type="InterPro" id="IPR011835">
    <property type="entry name" value="GS/SS"/>
</dbReference>
<evidence type="ECO:0000256" key="2">
    <source>
        <dbReference type="ARBA" id="ARBA00002764"/>
    </source>
</evidence>
<dbReference type="GO" id="GO:0009011">
    <property type="term" value="F:alpha-1,4-glucan glucosyltransferase (ADP-glucose donor) activity"/>
    <property type="evidence" value="ECO:0007669"/>
    <property type="project" value="UniProtKB-UniRule"/>
</dbReference>
<dbReference type="UniPathway" id="UPA00164"/>
<dbReference type="NCBIfam" id="NF001899">
    <property type="entry name" value="PRK00654.1-2"/>
    <property type="match status" value="1"/>
</dbReference>
<evidence type="ECO:0000256" key="6">
    <source>
        <dbReference type="ARBA" id="ARBA00019935"/>
    </source>
</evidence>
<dbReference type="PANTHER" id="PTHR45825">
    <property type="entry name" value="GRANULE-BOUND STARCH SYNTHASE 1, CHLOROPLASTIC/AMYLOPLASTIC"/>
    <property type="match status" value="1"/>
</dbReference>
<dbReference type="GO" id="GO:0005829">
    <property type="term" value="C:cytosol"/>
    <property type="evidence" value="ECO:0007669"/>
    <property type="project" value="TreeGrafter"/>
</dbReference>
<sequence>MQVLHVGAEMFPLLKTGGLADVTGALPAAQIADGLDTRVLLPGFPAIRNGIQEPQVVASRETFAGPMTLLFGDFNGVGIYLIDAPHLYDRPGNPYHDQQMQDYPDNVLRFALLSWVGAELAGGLDPFWRPEIIHAHDWHAGLTPAYLAARGNPAKSVFTVHNIAYQGLFQARHMAEIALPGAFFQMHGVEFKGQISFLKAGLYFADHITTVSPTYAREITEPQYAFGLEELLRQRQREGRLSGILNGVDESIWDPRSDSLLAAHYDPASLAEKAKNKQQLQTMLGLKEDARAPLFTVVSRLTSQKGLDLLLDALPGLVEQGGQLALLGSGDPDLQARFLAAAAQYPGQVSIRIGYDEALSHQMIGGADVILVPSRFEPCGLTQLYGLRYGTLPLVRRTGGLADTVADCSLENLADGLATGFVFTDSETASLLRAIRRAFVLWSRPSLWRYVQRQAMSMDFSWQIAAKSFHQLYQRII</sequence>
<feature type="binding site" evidence="11">
    <location>
        <position position="15"/>
    </location>
    <ligand>
        <name>ADP-alpha-D-glucose</name>
        <dbReference type="ChEBI" id="CHEBI:57498"/>
    </ligand>
</feature>
<organism evidence="14">
    <name type="scientific">Klebsiella oxytoca</name>
    <dbReference type="NCBI Taxonomy" id="571"/>
    <lineage>
        <taxon>Bacteria</taxon>
        <taxon>Pseudomonadati</taxon>
        <taxon>Pseudomonadota</taxon>
        <taxon>Gammaproteobacteria</taxon>
        <taxon>Enterobacterales</taxon>
        <taxon>Enterobacteriaceae</taxon>
        <taxon>Klebsiella/Raoultella group</taxon>
        <taxon>Klebsiella</taxon>
    </lineage>
</organism>
<protein>
    <recommendedName>
        <fullName evidence="6 11">Glycogen synthase</fullName>
        <ecNumber evidence="5 11">2.4.1.21</ecNumber>
    </recommendedName>
    <alternativeName>
        <fullName evidence="10 11">Starch [bacterial glycogen] synthase</fullName>
    </alternativeName>
</protein>
<evidence type="ECO:0000256" key="4">
    <source>
        <dbReference type="ARBA" id="ARBA00010281"/>
    </source>
</evidence>
<geneLocation type="plasmid" evidence="14">
    <name>p2-OXA</name>
</geneLocation>
<evidence type="ECO:0000256" key="1">
    <source>
        <dbReference type="ARBA" id="ARBA00001478"/>
    </source>
</evidence>
<evidence type="ECO:0000313" key="14">
    <source>
        <dbReference type="EMBL" id="ASD48942.1"/>
    </source>
</evidence>
<evidence type="ECO:0000256" key="9">
    <source>
        <dbReference type="ARBA" id="ARBA00023056"/>
    </source>
</evidence>
<dbReference type="InterPro" id="IPR013534">
    <property type="entry name" value="Starch_synth_cat_dom"/>
</dbReference>
<dbReference type="Pfam" id="PF00534">
    <property type="entry name" value="Glycos_transf_1"/>
    <property type="match status" value="1"/>
</dbReference>
<dbReference type="CDD" id="cd03791">
    <property type="entry name" value="GT5_Glycogen_synthase_DULL1-like"/>
    <property type="match status" value="1"/>
</dbReference>
<evidence type="ECO:0000256" key="5">
    <source>
        <dbReference type="ARBA" id="ARBA00012588"/>
    </source>
</evidence>
<dbReference type="PANTHER" id="PTHR45825:SF11">
    <property type="entry name" value="ALPHA AMYLASE DOMAIN-CONTAINING PROTEIN"/>
    <property type="match status" value="1"/>
</dbReference>
<dbReference type="NCBIfam" id="TIGR02095">
    <property type="entry name" value="glgA"/>
    <property type="match status" value="1"/>
</dbReference>